<dbReference type="GO" id="GO:0005524">
    <property type="term" value="F:ATP binding"/>
    <property type="evidence" value="ECO:0007669"/>
    <property type="project" value="UniProtKB-KW"/>
</dbReference>
<dbReference type="GO" id="GO:0035974">
    <property type="term" value="C:meiotic spindle pole body"/>
    <property type="evidence" value="ECO:0007669"/>
    <property type="project" value="TreeGrafter"/>
</dbReference>
<dbReference type="GO" id="GO:0007018">
    <property type="term" value="P:microtubule-based movement"/>
    <property type="evidence" value="ECO:0007669"/>
    <property type="project" value="InterPro"/>
</dbReference>
<keyword evidence="3" id="KW-0963">Cytoplasm</keyword>
<feature type="region of interest" description="Disordered" evidence="10">
    <location>
        <begin position="68"/>
        <end position="95"/>
    </location>
</feature>
<dbReference type="GO" id="GO:0005874">
    <property type="term" value="C:microtubule"/>
    <property type="evidence" value="ECO:0007669"/>
    <property type="project" value="UniProtKB-KW"/>
</dbReference>
<evidence type="ECO:0000256" key="6">
    <source>
        <dbReference type="ARBA" id="ARBA00022840"/>
    </source>
</evidence>
<keyword evidence="8" id="KW-0505">Motor protein</keyword>
<dbReference type="EMBL" id="QZBU01001056">
    <property type="protein sequence ID" value="TIA56814.1"/>
    <property type="molecule type" value="Genomic_DNA"/>
</dbReference>
<feature type="compositionally biased region" description="Basic and acidic residues" evidence="10">
    <location>
        <begin position="423"/>
        <end position="437"/>
    </location>
</feature>
<feature type="region of interest" description="Disordered" evidence="10">
    <location>
        <begin position="487"/>
        <end position="553"/>
    </location>
</feature>
<sequence>MAICGKHCFIIALSCSIPTNMARSQSKSRPGSSERDMWSTLLDKVASGKRLPDKKLIVLGGSQESQRDFVDSLAQQQQQKTTRLRKPDQKNAAPPLATRFGLGYTYHNVFDSDHEDMVARLSLYTLTSPDKQYAPLLTRLLTPDAIPNTAAVILLDWAKPWDFIHTLRQWTRLLNLVTSSLDETAQEALQENMSTWQHRRDRDIATSMTDNHTPLPLGPGEHDDPLGLPLLVVCQNAQHIESLEKERGYREAHFDYILQFLRTVLLKHGAGLVYTMPAQPGSLQPLVHHALDINSSPDGPPKHNVVDRDRVLVPPGWDSWGKIRVLREGFDVEGVSRAWGVEIQDLPSTPSSPTQPTTPEAQTAGGAAEPSLAIAEQDTTITLYEQQIQNPHPPAPSLPKLEVECTPDQTFLATQAESLDRYRAEDEAAKKAREARRVASGTGGPTSSSNDETGARAMAEHVGPVQFNMGGIQYDADEVIRRLKDRNKPAAAQASPGGVSTPFSPQSPSSNNAQDSSKDLPTENLEAYFASLMKGGRGASAQNSPRPTRDAGV</sequence>
<dbReference type="PANTHER" id="PTHR12688:SF0">
    <property type="entry name" value="DYNEIN LIGHT INTERMEDIATE CHAIN"/>
    <property type="match status" value="1"/>
</dbReference>
<dbReference type="GO" id="GO:0005868">
    <property type="term" value="C:cytoplasmic dynein complex"/>
    <property type="evidence" value="ECO:0007669"/>
    <property type="project" value="InterPro"/>
</dbReference>
<protein>
    <recommendedName>
        <fullName evidence="13">Dynein light intermediate chain</fullName>
    </recommendedName>
</protein>
<comment type="subcellular location">
    <subcellularLocation>
        <location evidence="1">Cytoplasm</location>
        <location evidence="1">Cytoskeleton</location>
    </subcellularLocation>
</comment>
<keyword evidence="2" id="KW-0813">Transport</keyword>
<organism evidence="11 12">
    <name type="scientific">Aureobasidium pullulans</name>
    <name type="common">Black yeast</name>
    <name type="synonym">Pullularia pullulans</name>
    <dbReference type="NCBI Taxonomy" id="5580"/>
    <lineage>
        <taxon>Eukaryota</taxon>
        <taxon>Fungi</taxon>
        <taxon>Dikarya</taxon>
        <taxon>Ascomycota</taxon>
        <taxon>Pezizomycotina</taxon>
        <taxon>Dothideomycetes</taxon>
        <taxon>Dothideomycetidae</taxon>
        <taxon>Dothideales</taxon>
        <taxon>Saccotheciaceae</taxon>
        <taxon>Aureobasidium</taxon>
    </lineage>
</organism>
<evidence type="ECO:0000256" key="7">
    <source>
        <dbReference type="ARBA" id="ARBA00023017"/>
    </source>
</evidence>
<dbReference type="InterPro" id="IPR022780">
    <property type="entry name" value="Dynein_light_int_chain"/>
</dbReference>
<gene>
    <name evidence="11" type="ORF">D6C83_03950</name>
</gene>
<feature type="region of interest" description="Disordered" evidence="10">
    <location>
        <begin position="344"/>
        <end position="369"/>
    </location>
</feature>
<keyword evidence="4" id="KW-0493">Microtubule</keyword>
<evidence type="ECO:0000313" key="12">
    <source>
        <dbReference type="Proteomes" id="UP000304947"/>
    </source>
</evidence>
<evidence type="ECO:0000256" key="5">
    <source>
        <dbReference type="ARBA" id="ARBA00022741"/>
    </source>
</evidence>
<dbReference type="Proteomes" id="UP000304947">
    <property type="component" value="Unassembled WGS sequence"/>
</dbReference>
<keyword evidence="6" id="KW-0067">ATP-binding</keyword>
<dbReference type="AlphaFoldDB" id="A0A4T0DED2"/>
<feature type="compositionally biased region" description="Polar residues" evidence="10">
    <location>
        <begin position="501"/>
        <end position="515"/>
    </location>
</feature>
<evidence type="ECO:0000256" key="2">
    <source>
        <dbReference type="ARBA" id="ARBA00022448"/>
    </source>
</evidence>
<evidence type="ECO:0000256" key="10">
    <source>
        <dbReference type="SAM" id="MobiDB-lite"/>
    </source>
</evidence>
<keyword evidence="7" id="KW-0243">Dynein</keyword>
<feature type="compositionally biased region" description="Low complexity" evidence="10">
    <location>
        <begin position="347"/>
        <end position="364"/>
    </location>
</feature>
<evidence type="ECO:0008006" key="13">
    <source>
        <dbReference type="Google" id="ProtNLM"/>
    </source>
</evidence>
<dbReference type="PANTHER" id="PTHR12688">
    <property type="entry name" value="DYNEIN LIGHT INTERMEDIATE CHAIN"/>
    <property type="match status" value="1"/>
</dbReference>
<dbReference type="Pfam" id="PF05783">
    <property type="entry name" value="DLIC"/>
    <property type="match status" value="1"/>
</dbReference>
<proteinExistence type="predicted"/>
<name>A0A4T0DED2_AURPU</name>
<evidence type="ECO:0000256" key="8">
    <source>
        <dbReference type="ARBA" id="ARBA00023175"/>
    </source>
</evidence>
<keyword evidence="5" id="KW-0547">Nucleotide-binding</keyword>
<evidence type="ECO:0000256" key="3">
    <source>
        <dbReference type="ARBA" id="ARBA00022490"/>
    </source>
</evidence>
<feature type="region of interest" description="Disordered" evidence="10">
    <location>
        <begin position="423"/>
        <end position="454"/>
    </location>
</feature>
<evidence type="ECO:0000313" key="11">
    <source>
        <dbReference type="EMBL" id="TIA56814.1"/>
    </source>
</evidence>
<reference evidence="11 12" key="1">
    <citation type="submission" date="2018-10" db="EMBL/GenBank/DDBJ databases">
        <title>Fifty Aureobasidium pullulans genomes reveal a recombining polyextremotolerant generalist.</title>
        <authorList>
            <person name="Gostincar C."/>
            <person name="Turk M."/>
            <person name="Zajc J."/>
            <person name="Gunde-Cimerman N."/>
        </authorList>
    </citation>
    <scope>NUCLEOTIDE SEQUENCE [LARGE SCALE GENOMIC DNA]</scope>
    <source>
        <strain evidence="11 12">EXF-3380</strain>
    </source>
</reference>
<evidence type="ECO:0000256" key="4">
    <source>
        <dbReference type="ARBA" id="ARBA00022701"/>
    </source>
</evidence>
<evidence type="ECO:0000256" key="1">
    <source>
        <dbReference type="ARBA" id="ARBA00004245"/>
    </source>
</evidence>
<dbReference type="InterPro" id="IPR008467">
    <property type="entry name" value="Dynein1_light_intermed_chain"/>
</dbReference>
<evidence type="ECO:0000256" key="9">
    <source>
        <dbReference type="ARBA" id="ARBA00023212"/>
    </source>
</evidence>
<dbReference type="GO" id="GO:0000226">
    <property type="term" value="P:microtubule cytoskeleton organization"/>
    <property type="evidence" value="ECO:0007669"/>
    <property type="project" value="TreeGrafter"/>
</dbReference>
<accession>A0A4T0DED2</accession>
<keyword evidence="9" id="KW-0206">Cytoskeleton</keyword>
<dbReference type="GO" id="GO:0045504">
    <property type="term" value="F:dynein heavy chain binding"/>
    <property type="evidence" value="ECO:0007669"/>
    <property type="project" value="TreeGrafter"/>
</dbReference>
<comment type="caution">
    <text evidence="11">The sequence shown here is derived from an EMBL/GenBank/DDBJ whole genome shotgun (WGS) entry which is preliminary data.</text>
</comment>